<proteinExistence type="predicted"/>
<name>A0A2P5GKD7_9ENTR</name>
<comment type="caution">
    <text evidence="2">The sequence shown here is derived from an EMBL/GenBank/DDBJ whole genome shotgun (WGS) entry which is preliminary data.</text>
</comment>
<gene>
    <name evidence="2" type="ORF">CHU32_21030</name>
    <name evidence="1" type="ORF">CHU33_17110</name>
</gene>
<dbReference type="AlphaFoldDB" id="A0A2P5GKD7"/>
<evidence type="ECO:0000313" key="3">
    <source>
        <dbReference type="Proteomes" id="UP000237073"/>
    </source>
</evidence>
<evidence type="ECO:0000313" key="1">
    <source>
        <dbReference type="EMBL" id="POP43276.1"/>
    </source>
</evidence>
<reference evidence="3 4" key="1">
    <citation type="submission" date="2018-01" db="EMBL/GenBank/DDBJ databases">
        <title>Superficieibacter electus gen. nov., sp. nov., an extended-spectrum beta-lactamase possessing member of the Enterobacteriaceae family, isolated from intensive care unit surfaces.</title>
        <authorList>
            <person name="Potter R.F."/>
            <person name="D'Souza A.W."/>
        </authorList>
    </citation>
    <scope>NUCLEOTIDE SEQUENCE [LARGE SCALE GENOMIC DNA]</scope>
    <source>
        <strain evidence="2 4">BP-1</strain>
        <strain evidence="1 3">BP-2</strain>
    </source>
</reference>
<dbReference type="EMBL" id="PQGE01000015">
    <property type="protein sequence ID" value="POP43276.1"/>
    <property type="molecule type" value="Genomic_DNA"/>
</dbReference>
<evidence type="ECO:0000313" key="2">
    <source>
        <dbReference type="EMBL" id="POP44829.1"/>
    </source>
</evidence>
<organism evidence="2 4">
    <name type="scientific">Superficieibacter electus</name>
    <dbReference type="NCBI Taxonomy" id="2022662"/>
    <lineage>
        <taxon>Bacteria</taxon>
        <taxon>Pseudomonadati</taxon>
        <taxon>Pseudomonadota</taxon>
        <taxon>Gammaproteobacteria</taxon>
        <taxon>Enterobacterales</taxon>
        <taxon>Enterobacteriaceae</taxon>
        <taxon>Superficieibacter</taxon>
    </lineage>
</organism>
<dbReference type="Proteomes" id="UP000237073">
    <property type="component" value="Unassembled WGS sequence"/>
</dbReference>
<protein>
    <submittedName>
        <fullName evidence="2">Uncharacterized protein</fullName>
    </submittedName>
</protein>
<dbReference type="Proteomes" id="UP000247005">
    <property type="component" value="Unassembled WGS sequence"/>
</dbReference>
<keyword evidence="3" id="KW-1185">Reference proteome</keyword>
<dbReference type="EMBL" id="PQGD01000019">
    <property type="protein sequence ID" value="POP44829.1"/>
    <property type="molecule type" value="Genomic_DNA"/>
</dbReference>
<sequence length="81" mass="8844">MLAFFYLQKSISRFCKALTSRPPCGGCPCCRQYGATCRMAAAPYPVNGLKVIFFGGLNSAQARASTALPCHVIKRQLRRAT</sequence>
<accession>A0A2P5GKD7</accession>
<evidence type="ECO:0000313" key="4">
    <source>
        <dbReference type="Proteomes" id="UP000247005"/>
    </source>
</evidence>